<gene>
    <name evidence="3" type="ORF">PAXRUDRAFT_35697</name>
</gene>
<feature type="region of interest" description="Disordered" evidence="1">
    <location>
        <begin position="1"/>
        <end position="161"/>
    </location>
</feature>
<feature type="compositionally biased region" description="Basic and acidic residues" evidence="1">
    <location>
        <begin position="127"/>
        <end position="136"/>
    </location>
</feature>
<dbReference type="PANTHER" id="PTHR46266:SF4">
    <property type="entry name" value="TRANSCRIPTION FACTOR TT8"/>
    <property type="match status" value="1"/>
</dbReference>
<dbReference type="HOGENOM" id="CLU_049479_0_0_1"/>
<dbReference type="EMBL" id="KN825693">
    <property type="protein sequence ID" value="KIK82015.1"/>
    <property type="molecule type" value="Genomic_DNA"/>
</dbReference>
<feature type="region of interest" description="Disordered" evidence="1">
    <location>
        <begin position="379"/>
        <end position="408"/>
    </location>
</feature>
<dbReference type="CDD" id="cd11393">
    <property type="entry name" value="bHLH_AtbHLH_like"/>
    <property type="match status" value="1"/>
</dbReference>
<evidence type="ECO:0000313" key="3">
    <source>
        <dbReference type="EMBL" id="KIK82015.1"/>
    </source>
</evidence>
<dbReference type="Gene3D" id="4.10.280.10">
    <property type="entry name" value="Helix-loop-helix DNA-binding domain"/>
    <property type="match status" value="1"/>
</dbReference>
<dbReference type="AlphaFoldDB" id="A0A0D0DR45"/>
<reference evidence="4" key="2">
    <citation type="submission" date="2015-01" db="EMBL/GenBank/DDBJ databases">
        <title>Evolutionary Origins and Diversification of the Mycorrhizal Mutualists.</title>
        <authorList>
            <consortium name="DOE Joint Genome Institute"/>
            <consortium name="Mycorrhizal Genomics Consortium"/>
            <person name="Kohler A."/>
            <person name="Kuo A."/>
            <person name="Nagy L.G."/>
            <person name="Floudas D."/>
            <person name="Copeland A."/>
            <person name="Barry K.W."/>
            <person name="Cichocki N."/>
            <person name="Veneault-Fourrey C."/>
            <person name="LaButti K."/>
            <person name="Lindquist E.A."/>
            <person name="Lipzen A."/>
            <person name="Lundell T."/>
            <person name="Morin E."/>
            <person name="Murat C."/>
            <person name="Riley R."/>
            <person name="Ohm R."/>
            <person name="Sun H."/>
            <person name="Tunlid A."/>
            <person name="Henrissat B."/>
            <person name="Grigoriev I.V."/>
            <person name="Hibbett D.S."/>
            <person name="Martin F."/>
        </authorList>
    </citation>
    <scope>NUCLEOTIDE SEQUENCE [LARGE SCALE GENOMIC DNA]</scope>
    <source>
        <strain evidence="4">Ve08.2h10</strain>
    </source>
</reference>
<feature type="domain" description="BHLH" evidence="2">
    <location>
        <begin position="100"/>
        <end position="176"/>
    </location>
</feature>
<dbReference type="InterPro" id="IPR036638">
    <property type="entry name" value="HLH_DNA-bd_sf"/>
</dbReference>
<accession>A0A0D0DR45</accession>
<feature type="compositionally biased region" description="Low complexity" evidence="1">
    <location>
        <begin position="57"/>
        <end position="67"/>
    </location>
</feature>
<dbReference type="STRING" id="930991.A0A0D0DR45"/>
<evidence type="ECO:0000256" key="1">
    <source>
        <dbReference type="SAM" id="MobiDB-lite"/>
    </source>
</evidence>
<name>A0A0D0DR45_9AGAM</name>
<organism evidence="3 4">
    <name type="scientific">Paxillus rubicundulus Ve08.2h10</name>
    <dbReference type="NCBI Taxonomy" id="930991"/>
    <lineage>
        <taxon>Eukaryota</taxon>
        <taxon>Fungi</taxon>
        <taxon>Dikarya</taxon>
        <taxon>Basidiomycota</taxon>
        <taxon>Agaricomycotina</taxon>
        <taxon>Agaricomycetes</taxon>
        <taxon>Agaricomycetidae</taxon>
        <taxon>Boletales</taxon>
        <taxon>Paxilineae</taxon>
        <taxon>Paxillaceae</taxon>
        <taxon>Paxillus</taxon>
    </lineage>
</organism>
<dbReference type="InterPro" id="IPR045239">
    <property type="entry name" value="bHLH95_bHLH"/>
</dbReference>
<dbReference type="Proteomes" id="UP000054538">
    <property type="component" value="Unassembled WGS sequence"/>
</dbReference>
<dbReference type="SUPFAM" id="SSF47459">
    <property type="entry name" value="HLH, helix-loop-helix DNA-binding domain"/>
    <property type="match status" value="1"/>
</dbReference>
<proteinExistence type="predicted"/>
<dbReference type="InParanoid" id="A0A0D0DR45"/>
<dbReference type="OrthoDB" id="690068at2759"/>
<reference evidence="3 4" key="1">
    <citation type="submission" date="2014-04" db="EMBL/GenBank/DDBJ databases">
        <authorList>
            <consortium name="DOE Joint Genome Institute"/>
            <person name="Kuo A."/>
            <person name="Kohler A."/>
            <person name="Jargeat P."/>
            <person name="Nagy L.G."/>
            <person name="Floudas D."/>
            <person name="Copeland A."/>
            <person name="Barry K.W."/>
            <person name="Cichocki N."/>
            <person name="Veneault-Fourrey C."/>
            <person name="LaButti K."/>
            <person name="Lindquist E.A."/>
            <person name="Lipzen A."/>
            <person name="Lundell T."/>
            <person name="Morin E."/>
            <person name="Murat C."/>
            <person name="Sun H."/>
            <person name="Tunlid A."/>
            <person name="Henrissat B."/>
            <person name="Grigoriev I.V."/>
            <person name="Hibbett D.S."/>
            <person name="Martin F."/>
            <person name="Nordberg H.P."/>
            <person name="Cantor M.N."/>
            <person name="Hua S.X."/>
        </authorList>
    </citation>
    <scope>NUCLEOTIDE SEQUENCE [LARGE SCALE GENOMIC DNA]</scope>
    <source>
        <strain evidence="3 4">Ve08.2h10</strain>
    </source>
</reference>
<evidence type="ECO:0000259" key="2">
    <source>
        <dbReference type="PROSITE" id="PS50888"/>
    </source>
</evidence>
<dbReference type="SMART" id="SM00353">
    <property type="entry name" value="HLH"/>
    <property type="match status" value="1"/>
</dbReference>
<sequence>MSSFRPIAPALSSPPTEPLQITPMDIYYSASCSPSRRAKRLRSDSNPTFAPPQPDALTSLSSSSSTSHADEDIYDPPPPPPSRRRGRKPGTMSRAAREAQRKINHSLIEKARRTKINDALATLRELVPPEHKRSNEDDSDDGEEDPKKAKAKPKGTGEKEFKLEILVRTVAYLQDLSDKVKQLEDRGCPRCTGPISQSGDGGGSINSRRDSVPPKHERRDRGHGKAWEDVANTVTSRSSPVAPLPDRLPSISTWLPSSAEEQRSSPSFDPVINGTCARTAGQQLPTPPASATFTPSTSGFGMPPVLTLPSPSTFLPPIASQIQPRFPGFSHRGNKKGSPLASPVYTPEDETAASLLLRISSLSSPQTAFQNVVPARSVKGAKHHDMNRDAGHALTPSRLLGLTGSRKR</sequence>
<dbReference type="PANTHER" id="PTHR46266">
    <property type="entry name" value="TRANSCRIPTION FACTOR TT8"/>
    <property type="match status" value="1"/>
</dbReference>
<feature type="region of interest" description="Disordered" evidence="1">
    <location>
        <begin position="184"/>
        <end position="297"/>
    </location>
</feature>
<feature type="compositionally biased region" description="Basic and acidic residues" evidence="1">
    <location>
        <begin position="207"/>
        <end position="228"/>
    </location>
</feature>
<feature type="compositionally biased region" description="Basic and acidic residues" evidence="1">
    <location>
        <begin position="95"/>
        <end position="111"/>
    </location>
</feature>
<dbReference type="Pfam" id="PF00010">
    <property type="entry name" value="HLH"/>
    <property type="match status" value="1"/>
</dbReference>
<evidence type="ECO:0000313" key="4">
    <source>
        <dbReference type="Proteomes" id="UP000054538"/>
    </source>
</evidence>
<dbReference type="GO" id="GO:0046983">
    <property type="term" value="F:protein dimerization activity"/>
    <property type="evidence" value="ECO:0007669"/>
    <property type="project" value="InterPro"/>
</dbReference>
<keyword evidence="4" id="KW-1185">Reference proteome</keyword>
<feature type="region of interest" description="Disordered" evidence="1">
    <location>
        <begin position="316"/>
        <end position="345"/>
    </location>
</feature>
<dbReference type="InterPro" id="IPR011598">
    <property type="entry name" value="bHLH_dom"/>
</dbReference>
<dbReference type="PROSITE" id="PS50888">
    <property type="entry name" value="BHLH"/>
    <property type="match status" value="1"/>
</dbReference>
<protein>
    <recommendedName>
        <fullName evidence="2">BHLH domain-containing protein</fullName>
    </recommendedName>
</protein>